<dbReference type="GO" id="GO:0005634">
    <property type="term" value="C:nucleus"/>
    <property type="evidence" value="ECO:0007669"/>
    <property type="project" value="InterPro"/>
</dbReference>
<feature type="binding site" evidence="1">
    <location>
        <position position="67"/>
    </location>
    <ligand>
        <name>Zn(2+)</name>
        <dbReference type="ChEBI" id="CHEBI:29105"/>
    </ligand>
</feature>
<dbReference type="PANTHER" id="PTHR39942:SF1">
    <property type="entry name" value="BCDNA.LD26519-RELATED"/>
    <property type="match status" value="1"/>
</dbReference>
<feature type="binding site" evidence="1">
    <location>
        <position position="17"/>
    </location>
    <ligand>
        <name>Zn(2+)</name>
        <dbReference type="ChEBI" id="CHEBI:29105"/>
    </ligand>
</feature>
<accession>T1GB95</accession>
<proteinExistence type="predicted"/>
<dbReference type="HOGENOM" id="CLU_1962104_0_0_1"/>
<reference evidence="4" key="1">
    <citation type="submission" date="2013-02" db="EMBL/GenBank/DDBJ databases">
        <authorList>
            <person name="Hughes D."/>
        </authorList>
    </citation>
    <scope>NUCLEOTIDE SEQUENCE</scope>
    <source>
        <strain>Durham</strain>
        <strain evidence="4">NC isolate 2 -- Noor lab</strain>
    </source>
</reference>
<feature type="binding site" evidence="1">
    <location>
        <position position="64"/>
    </location>
    <ligand>
        <name>Zn(2+)</name>
        <dbReference type="ChEBI" id="CHEBI:29105"/>
    </ligand>
</feature>
<dbReference type="Pfam" id="PF07776">
    <property type="entry name" value="zf-AD"/>
    <property type="match status" value="1"/>
</dbReference>
<keyword evidence="1" id="KW-0862">Zinc</keyword>
<protein>
    <recommendedName>
        <fullName evidence="2">ZAD domain-containing protein</fullName>
    </recommendedName>
</protein>
<feature type="binding site" evidence="1">
    <location>
        <position position="14"/>
    </location>
    <ligand>
        <name>Zn(2+)</name>
        <dbReference type="ChEBI" id="CHEBI:29105"/>
    </ligand>
</feature>
<dbReference type="Proteomes" id="UP000015102">
    <property type="component" value="Unassembled WGS sequence"/>
</dbReference>
<dbReference type="AlphaFoldDB" id="T1GB95"/>
<reference evidence="3" key="2">
    <citation type="submission" date="2015-06" db="UniProtKB">
        <authorList>
            <consortium name="EnsemblMetazoa"/>
        </authorList>
    </citation>
    <scope>IDENTIFICATION</scope>
</reference>
<dbReference type="Gene3D" id="3.40.1800.20">
    <property type="match status" value="1"/>
</dbReference>
<keyword evidence="1" id="KW-0479">Metal-binding</keyword>
<sequence length="128" mass="14625">MFKVEKDPNLNGVCRLCLSKKGSGELLEIFSENKESKENSISHLLFKLFQIKVDKTPFLPQQICEHCMNQTEQFNEFTINVRKCEAKLQNWIATKAVNGAASIADIIKPKSPEKSTRKKLQISRMIVL</sequence>
<dbReference type="EMBL" id="CAQQ02121970">
    <property type="status" value="NOT_ANNOTATED_CDS"/>
    <property type="molecule type" value="Genomic_DNA"/>
</dbReference>
<evidence type="ECO:0000256" key="1">
    <source>
        <dbReference type="PROSITE-ProRule" id="PRU01263"/>
    </source>
</evidence>
<dbReference type="STRING" id="36166.T1GB95"/>
<organism evidence="3 4">
    <name type="scientific">Megaselia scalaris</name>
    <name type="common">Humpbacked fly</name>
    <name type="synonym">Phora scalaris</name>
    <dbReference type="NCBI Taxonomy" id="36166"/>
    <lineage>
        <taxon>Eukaryota</taxon>
        <taxon>Metazoa</taxon>
        <taxon>Ecdysozoa</taxon>
        <taxon>Arthropoda</taxon>
        <taxon>Hexapoda</taxon>
        <taxon>Insecta</taxon>
        <taxon>Pterygota</taxon>
        <taxon>Neoptera</taxon>
        <taxon>Endopterygota</taxon>
        <taxon>Diptera</taxon>
        <taxon>Brachycera</taxon>
        <taxon>Muscomorpha</taxon>
        <taxon>Platypezoidea</taxon>
        <taxon>Phoridae</taxon>
        <taxon>Megaseliini</taxon>
        <taxon>Megaselia</taxon>
    </lineage>
</organism>
<keyword evidence="1" id="KW-0863">Zinc-finger</keyword>
<dbReference type="InterPro" id="IPR012934">
    <property type="entry name" value="Znf_AD"/>
</dbReference>
<keyword evidence="4" id="KW-1185">Reference proteome</keyword>
<evidence type="ECO:0000313" key="3">
    <source>
        <dbReference type="EnsemblMetazoa" id="MESCA000521-PA"/>
    </source>
</evidence>
<feature type="domain" description="ZAD" evidence="2">
    <location>
        <begin position="12"/>
        <end position="91"/>
    </location>
</feature>
<evidence type="ECO:0000313" key="4">
    <source>
        <dbReference type="Proteomes" id="UP000015102"/>
    </source>
</evidence>
<evidence type="ECO:0000259" key="2">
    <source>
        <dbReference type="PROSITE" id="PS51915"/>
    </source>
</evidence>
<dbReference type="SUPFAM" id="SSF57716">
    <property type="entry name" value="Glucocorticoid receptor-like (DNA-binding domain)"/>
    <property type="match status" value="1"/>
</dbReference>
<dbReference type="GO" id="GO:0008270">
    <property type="term" value="F:zinc ion binding"/>
    <property type="evidence" value="ECO:0007669"/>
    <property type="project" value="UniProtKB-UniRule"/>
</dbReference>
<dbReference type="SMART" id="SM00868">
    <property type="entry name" value="zf-AD"/>
    <property type="match status" value="1"/>
</dbReference>
<dbReference type="PROSITE" id="PS51915">
    <property type="entry name" value="ZAD"/>
    <property type="match status" value="1"/>
</dbReference>
<dbReference type="EnsemblMetazoa" id="MESCA000521-RA">
    <property type="protein sequence ID" value="MESCA000521-PA"/>
    <property type="gene ID" value="MESCA000521"/>
</dbReference>
<dbReference type="PANTHER" id="PTHR39942">
    <property type="entry name" value="BCDNA.LD26519-RELATED"/>
    <property type="match status" value="1"/>
</dbReference>
<name>T1GB95_MEGSC</name>